<dbReference type="Proteomes" id="UP001209276">
    <property type="component" value="Unassembled WGS sequence"/>
</dbReference>
<reference evidence="3 4" key="1">
    <citation type="submission" date="2019-07" db="EMBL/GenBank/DDBJ databases">
        <title>Paenibacillus thiaminolyticus NRRL B-4156.</title>
        <authorList>
            <person name="Hehnly C."/>
            <person name="Zhang L."/>
        </authorList>
    </citation>
    <scope>NUCLEOTIDE SEQUENCE [LARGE SCALE GENOMIC DNA]</scope>
    <source>
        <strain evidence="3 4">NRRL B-4156</strain>
    </source>
</reference>
<evidence type="ECO:0000313" key="5">
    <source>
        <dbReference type="Proteomes" id="UP001209276"/>
    </source>
</evidence>
<reference evidence="2 5" key="2">
    <citation type="submission" date="2022-05" db="EMBL/GenBank/DDBJ databases">
        <title>Genome Sequencing of Bee-Associated Microbes.</title>
        <authorList>
            <person name="Dunlap C."/>
        </authorList>
    </citation>
    <scope>NUCLEOTIDE SEQUENCE [LARGE SCALE GENOMIC DNA]</scope>
    <source>
        <strain evidence="2 5">NRRL B-14613</strain>
    </source>
</reference>
<evidence type="ECO:0000256" key="1">
    <source>
        <dbReference type="SAM" id="Phobius"/>
    </source>
</evidence>
<evidence type="ECO:0000313" key="3">
    <source>
        <dbReference type="EMBL" id="QDM44798.1"/>
    </source>
</evidence>
<evidence type="ECO:0000313" key="2">
    <source>
        <dbReference type="EMBL" id="MCY9609591.1"/>
    </source>
</evidence>
<proteinExistence type="predicted"/>
<organism evidence="3 4">
    <name type="scientific">Paenibacillus thiaminolyticus</name>
    <name type="common">Bacillus thiaminolyticus</name>
    <dbReference type="NCBI Taxonomy" id="49283"/>
    <lineage>
        <taxon>Bacteria</taxon>
        <taxon>Bacillati</taxon>
        <taxon>Bacillota</taxon>
        <taxon>Bacilli</taxon>
        <taxon>Bacillales</taxon>
        <taxon>Paenibacillaceae</taxon>
        <taxon>Paenibacillus</taxon>
    </lineage>
</organism>
<dbReference type="AlphaFoldDB" id="A0AAP9J3C0"/>
<protein>
    <submittedName>
        <fullName evidence="3">Uncharacterized protein</fullName>
    </submittedName>
</protein>
<feature type="transmembrane region" description="Helical" evidence="1">
    <location>
        <begin position="56"/>
        <end position="74"/>
    </location>
</feature>
<gene>
    <name evidence="3" type="ORF">FLT43_15930</name>
    <name evidence="2" type="ORF">M5W83_20795</name>
</gene>
<dbReference type="Proteomes" id="UP000315377">
    <property type="component" value="Chromosome"/>
</dbReference>
<keyword evidence="1" id="KW-0812">Transmembrane</keyword>
<dbReference type="EMBL" id="JAMDMM010000040">
    <property type="protein sequence ID" value="MCY9609591.1"/>
    <property type="molecule type" value="Genomic_DNA"/>
</dbReference>
<dbReference type="EMBL" id="CP041405">
    <property type="protein sequence ID" value="QDM44798.1"/>
    <property type="molecule type" value="Genomic_DNA"/>
</dbReference>
<keyword evidence="1" id="KW-1133">Transmembrane helix</keyword>
<dbReference type="RefSeq" id="WP_087440433.1">
    <property type="nucleotide sequence ID" value="NZ_CABMNB010000005.1"/>
</dbReference>
<dbReference type="GeneID" id="76997453"/>
<name>A0AAP9J3C0_PANTH</name>
<feature type="transmembrane region" description="Helical" evidence="1">
    <location>
        <begin position="6"/>
        <end position="25"/>
    </location>
</feature>
<feature type="transmembrane region" description="Helical" evidence="1">
    <location>
        <begin position="32"/>
        <end position="50"/>
    </location>
</feature>
<accession>A0AAP9J3C0</accession>
<sequence length="78" mass="8868">MNKKPLWYHVALAIVLLPAIEGIITNTPSSHFRVMVSITAMLWIIGMFEIRKNLNVGIWMLILFALVFILTVEISKVS</sequence>
<keyword evidence="5" id="KW-1185">Reference proteome</keyword>
<keyword evidence="1" id="KW-0472">Membrane</keyword>
<evidence type="ECO:0000313" key="4">
    <source>
        <dbReference type="Proteomes" id="UP000315377"/>
    </source>
</evidence>